<comment type="caution">
    <text evidence="1">The sequence shown here is derived from an EMBL/GenBank/DDBJ whole genome shotgun (WGS) entry which is preliminary data.</text>
</comment>
<dbReference type="AlphaFoldDB" id="A0A2M7Q875"/>
<dbReference type="Gene3D" id="2.130.10.10">
    <property type="entry name" value="YVTN repeat-like/Quinoprotein amine dehydrogenase"/>
    <property type="match status" value="1"/>
</dbReference>
<dbReference type="InterPro" id="IPR013211">
    <property type="entry name" value="LVIVD"/>
</dbReference>
<proteinExistence type="predicted"/>
<reference evidence="2" key="1">
    <citation type="submission" date="2017-09" db="EMBL/GenBank/DDBJ databases">
        <title>Depth-based differentiation of microbial function through sediment-hosted aquifers and enrichment of novel symbionts in the deep terrestrial subsurface.</title>
        <authorList>
            <person name="Probst A.J."/>
            <person name="Ladd B."/>
            <person name="Jarett J.K."/>
            <person name="Geller-Mcgrath D.E."/>
            <person name="Sieber C.M.K."/>
            <person name="Emerson J.B."/>
            <person name="Anantharaman K."/>
            <person name="Thomas B.C."/>
            <person name="Malmstrom R."/>
            <person name="Stieglmeier M."/>
            <person name="Klingl A."/>
            <person name="Woyke T."/>
            <person name="Ryan C.M."/>
            <person name="Banfield J.F."/>
        </authorList>
    </citation>
    <scope>NUCLEOTIDE SEQUENCE [LARGE SCALE GENOMIC DNA]</scope>
</reference>
<name>A0A2M7Q875_9BACT</name>
<organism evidence="1 2">
    <name type="scientific">Candidatus Wolfebacteria bacterium CG_4_10_14_0_8_um_filter_37_11</name>
    <dbReference type="NCBI Taxonomy" id="1975062"/>
    <lineage>
        <taxon>Bacteria</taxon>
        <taxon>Candidatus Wolfeibacteriota</taxon>
    </lineage>
</organism>
<dbReference type="Pfam" id="PF08309">
    <property type="entry name" value="LVIVD"/>
    <property type="match status" value="3"/>
</dbReference>
<evidence type="ECO:0008006" key="3">
    <source>
        <dbReference type="Google" id="ProtNLM"/>
    </source>
</evidence>
<accession>A0A2M7Q875</accession>
<protein>
    <recommendedName>
        <fullName evidence="3">LVIVD repeat protein</fullName>
    </recommendedName>
</protein>
<gene>
    <name evidence="1" type="ORF">COY96_01020</name>
</gene>
<dbReference type="InterPro" id="IPR015943">
    <property type="entry name" value="WD40/YVTN_repeat-like_dom_sf"/>
</dbReference>
<evidence type="ECO:0000313" key="2">
    <source>
        <dbReference type="Proteomes" id="UP000230363"/>
    </source>
</evidence>
<evidence type="ECO:0000313" key="1">
    <source>
        <dbReference type="EMBL" id="PIY59583.1"/>
    </source>
</evidence>
<sequence length="374" mass="41665">MTKKIIFALIIILILAAGTAIFILQPFGQKEKTNIEKEKKFLSYERSIYDDETMPLDGAHEFWLKDNNVYVTSIKEHGLLVFNVSEPANPKFISAFADNDKTSMKRGHTIMFHANHAFIGATGDNAIQALDISDPTKISPVAVIREKEGAKSCLKGLHGMGLNGDYLYVAGTNDNALCFWNVSDLKNIESSFGAIYDNEELALGRPHSVHFIKNYMYILGDEGLQIFDISEPNNPKPIFMTTEGAKGGHDIEQKGDYLYLANYKDGLSIFDVSNPKEPKLTGRIAPTEENGLSLAADGDIIGNYWFVVSEKSHSLIMVDISNPSNPTIKETLRFDEEKTPFLYNGHFIRAIGNYLYVSGLQNGFGIVKFTEINK</sequence>
<dbReference type="EMBL" id="PFKZ01000037">
    <property type="protein sequence ID" value="PIY59583.1"/>
    <property type="molecule type" value="Genomic_DNA"/>
</dbReference>
<dbReference type="Proteomes" id="UP000230363">
    <property type="component" value="Unassembled WGS sequence"/>
</dbReference>
<dbReference type="SUPFAM" id="SSF75011">
    <property type="entry name" value="3-carboxy-cis,cis-mucoante lactonizing enzyme"/>
    <property type="match status" value="1"/>
</dbReference>